<gene>
    <name evidence="11" type="ORF">BCR43DRAFT_455455</name>
</gene>
<dbReference type="GO" id="GO:0015095">
    <property type="term" value="F:magnesium ion transmembrane transporter activity"/>
    <property type="evidence" value="ECO:0007669"/>
    <property type="project" value="TreeGrafter"/>
</dbReference>
<keyword evidence="4 10" id="KW-0812">Transmembrane</keyword>
<keyword evidence="9 10" id="KW-0472">Membrane</keyword>
<evidence type="ECO:0000256" key="10">
    <source>
        <dbReference type="RuleBase" id="RU366042"/>
    </source>
</evidence>
<evidence type="ECO:0000256" key="3">
    <source>
        <dbReference type="ARBA" id="ARBA00022448"/>
    </source>
</evidence>
<keyword evidence="7 10" id="KW-1133">Transmembrane helix</keyword>
<dbReference type="FunCoup" id="A0A1X2HIZ6">
    <property type="interactions" value="272"/>
</dbReference>
<dbReference type="InterPro" id="IPR039204">
    <property type="entry name" value="MRS2-like"/>
</dbReference>
<keyword evidence="10" id="KW-0999">Mitochondrion inner membrane</keyword>
<keyword evidence="5 10" id="KW-0460">Magnesium</keyword>
<evidence type="ECO:0000256" key="9">
    <source>
        <dbReference type="ARBA" id="ARBA00023136"/>
    </source>
</evidence>
<keyword evidence="6" id="KW-0809">Transit peptide</keyword>
<comment type="caution">
    <text evidence="11">The sequence shown here is derived from an EMBL/GenBank/DDBJ whole genome shotgun (WGS) entry which is preliminary data.</text>
</comment>
<dbReference type="GO" id="GO:0045016">
    <property type="term" value="P:mitochondrial magnesium ion transmembrane transport"/>
    <property type="evidence" value="ECO:0007669"/>
    <property type="project" value="TreeGrafter"/>
</dbReference>
<feature type="transmembrane region" description="Helical" evidence="10">
    <location>
        <begin position="300"/>
        <end position="318"/>
    </location>
</feature>
<evidence type="ECO:0000256" key="6">
    <source>
        <dbReference type="ARBA" id="ARBA00022946"/>
    </source>
</evidence>
<evidence type="ECO:0000313" key="11">
    <source>
        <dbReference type="EMBL" id="ORY99028.1"/>
    </source>
</evidence>
<accession>A0A1X2HIZ6</accession>
<protein>
    <recommendedName>
        <fullName evidence="10">Magnesium transporter</fullName>
    </recommendedName>
</protein>
<evidence type="ECO:0000313" key="12">
    <source>
        <dbReference type="Proteomes" id="UP000242180"/>
    </source>
</evidence>
<evidence type="ECO:0000256" key="8">
    <source>
        <dbReference type="ARBA" id="ARBA00023065"/>
    </source>
</evidence>
<dbReference type="PANTHER" id="PTHR13890:SF0">
    <property type="entry name" value="MAGNESIUM TRANSPORTER MRS2 HOMOLOG, MITOCHONDRIAL"/>
    <property type="match status" value="1"/>
</dbReference>
<dbReference type="OMA" id="TRNNCII"/>
<feature type="transmembrane region" description="Helical" evidence="10">
    <location>
        <begin position="330"/>
        <end position="349"/>
    </location>
</feature>
<evidence type="ECO:0000256" key="1">
    <source>
        <dbReference type="ARBA" id="ARBA00004141"/>
    </source>
</evidence>
<dbReference type="PANTHER" id="PTHR13890">
    <property type="entry name" value="RNA SPLICING PROTEIN MRS2, MITOCHONDRIAL"/>
    <property type="match status" value="1"/>
</dbReference>
<dbReference type="Gene3D" id="2.40.128.330">
    <property type="match status" value="1"/>
</dbReference>
<evidence type="ECO:0000256" key="7">
    <source>
        <dbReference type="ARBA" id="ARBA00022989"/>
    </source>
</evidence>
<dbReference type="Gene3D" id="1.20.58.340">
    <property type="entry name" value="Magnesium transport protein CorA, transmembrane region"/>
    <property type="match status" value="1"/>
</dbReference>
<comment type="similarity">
    <text evidence="2 10">Belongs to the CorA metal ion transporter (MIT) (TC 1.A.35) family.</text>
</comment>
<keyword evidence="12" id="KW-1185">Reference proteome</keyword>
<keyword evidence="3 10" id="KW-0813">Transport</keyword>
<dbReference type="AlphaFoldDB" id="A0A1X2HIZ6"/>
<dbReference type="OrthoDB" id="10251508at2759"/>
<dbReference type="STRING" id="13706.A0A1X2HIZ6"/>
<evidence type="ECO:0000256" key="2">
    <source>
        <dbReference type="ARBA" id="ARBA00009765"/>
    </source>
</evidence>
<organism evidence="11 12">
    <name type="scientific">Syncephalastrum racemosum</name>
    <name type="common">Filamentous fungus</name>
    <dbReference type="NCBI Taxonomy" id="13706"/>
    <lineage>
        <taxon>Eukaryota</taxon>
        <taxon>Fungi</taxon>
        <taxon>Fungi incertae sedis</taxon>
        <taxon>Mucoromycota</taxon>
        <taxon>Mucoromycotina</taxon>
        <taxon>Mucoromycetes</taxon>
        <taxon>Mucorales</taxon>
        <taxon>Syncephalastraceae</taxon>
        <taxon>Syncephalastrum</taxon>
    </lineage>
</organism>
<dbReference type="Proteomes" id="UP000242180">
    <property type="component" value="Unassembled WGS sequence"/>
</dbReference>
<reference evidence="11 12" key="1">
    <citation type="submission" date="2016-07" db="EMBL/GenBank/DDBJ databases">
        <title>Pervasive Adenine N6-methylation of Active Genes in Fungi.</title>
        <authorList>
            <consortium name="DOE Joint Genome Institute"/>
            <person name="Mondo S.J."/>
            <person name="Dannebaum R.O."/>
            <person name="Kuo R.C."/>
            <person name="Labutti K."/>
            <person name="Haridas S."/>
            <person name="Kuo A."/>
            <person name="Salamov A."/>
            <person name="Ahrendt S.R."/>
            <person name="Lipzen A."/>
            <person name="Sullivan W."/>
            <person name="Andreopoulos W.B."/>
            <person name="Clum A."/>
            <person name="Lindquist E."/>
            <person name="Daum C."/>
            <person name="Ramamoorthy G.K."/>
            <person name="Gryganskyi A."/>
            <person name="Culley D."/>
            <person name="Magnuson J.K."/>
            <person name="James T.Y."/>
            <person name="O'Malley M.A."/>
            <person name="Stajich J.E."/>
            <person name="Spatafora J.W."/>
            <person name="Visel A."/>
            <person name="Grigoriev I.V."/>
        </authorList>
    </citation>
    <scope>NUCLEOTIDE SEQUENCE [LARGE SCALE GENOMIC DNA]</scope>
    <source>
        <strain evidence="11 12">NRRL 2496</strain>
    </source>
</reference>
<sequence>MNVSRLASRCLRAARPYQLCAHIPKRRCLHRPSPSSGGIRLRCTEFDETGSVKIIAGEFRKADLCQRHSLLPRDLRGIDTSTAFQKPTILVRSEAILANMPHLKALIKSDLIVLFDTFGSSDSYNKSLFIYDLQERLRSYSDLPFEFRALEAVLVSVTSSLQSEMEILEAPVNKLLGDLEDISDIDDSVQQKQLLGLLQYSKKLSKFEQDALSIHDVIKELLDNDEDLAAMYLTAKKAGKPRDASDHDEIELLLEAYLQQTEELADKAASLISDMRNTEEIVQISLDVSRNSLMWFQIRVNLITLSLSVVGIYGGVFGMNFTNHFEEHPLALGIVTSVALTSGLGAYLISAYKLKSLVRNANPRFLQGRALAKSVAKAVR</sequence>
<comment type="subcellular location">
    <subcellularLocation>
        <location evidence="1">Membrane</location>
        <topology evidence="1">Multi-pass membrane protein</topology>
    </subcellularLocation>
    <subcellularLocation>
        <location evidence="10">Mitochondrion inner membrane</location>
        <topology evidence="10">Multi-pass membrane protein</topology>
    </subcellularLocation>
</comment>
<keyword evidence="10" id="KW-0496">Mitochondrion</keyword>
<evidence type="ECO:0000256" key="5">
    <source>
        <dbReference type="ARBA" id="ARBA00022842"/>
    </source>
</evidence>
<dbReference type="Pfam" id="PF22099">
    <property type="entry name" value="MRS2-like"/>
    <property type="match status" value="1"/>
</dbReference>
<dbReference type="EMBL" id="MCGN01000003">
    <property type="protein sequence ID" value="ORY99028.1"/>
    <property type="molecule type" value="Genomic_DNA"/>
</dbReference>
<name>A0A1X2HIZ6_SYNRA</name>
<dbReference type="GO" id="GO:0005743">
    <property type="term" value="C:mitochondrial inner membrane"/>
    <property type="evidence" value="ECO:0007669"/>
    <property type="project" value="UniProtKB-SubCell"/>
</dbReference>
<evidence type="ECO:0000256" key="4">
    <source>
        <dbReference type="ARBA" id="ARBA00022692"/>
    </source>
</evidence>
<dbReference type="InParanoid" id="A0A1X2HIZ6"/>
<proteinExistence type="inferred from homology"/>
<dbReference type="CDD" id="cd12823">
    <property type="entry name" value="Mrs2_Mfm1p-like"/>
    <property type="match status" value="1"/>
</dbReference>
<keyword evidence="8 10" id="KW-0406">Ion transport</keyword>